<protein>
    <submittedName>
        <fullName evidence="1">Uncharacterized protein</fullName>
    </submittedName>
</protein>
<reference evidence="1 2" key="1">
    <citation type="journal article" date="2016" name="Sci. Rep.">
        <title>Metabolic traits of an uncultured archaeal lineage -MSBL1- from brine pools of the Red Sea.</title>
        <authorList>
            <person name="Mwirichia R."/>
            <person name="Alam I."/>
            <person name="Rashid M."/>
            <person name="Vinu M."/>
            <person name="Ba-Alawi W."/>
            <person name="Anthony Kamau A."/>
            <person name="Kamanda Ngugi D."/>
            <person name="Goker M."/>
            <person name="Klenk H.P."/>
            <person name="Bajic V."/>
            <person name="Stingl U."/>
        </authorList>
    </citation>
    <scope>NUCLEOTIDE SEQUENCE [LARGE SCALE GENOMIC DNA]</scope>
    <source>
        <strain evidence="1">SCGC-AAA385D11</strain>
    </source>
</reference>
<name>A0A133VPN1_9EURY</name>
<dbReference type="EMBL" id="LHYK01000002">
    <property type="protein sequence ID" value="KXB08361.1"/>
    <property type="molecule type" value="Genomic_DNA"/>
</dbReference>
<proteinExistence type="predicted"/>
<accession>A0A133VPN1</accession>
<evidence type="ECO:0000313" key="2">
    <source>
        <dbReference type="Proteomes" id="UP000070256"/>
    </source>
</evidence>
<organism evidence="1 2">
    <name type="scientific">candidate division MSBL1 archaeon SCGC-AAA385D11</name>
    <dbReference type="NCBI Taxonomy" id="1698286"/>
    <lineage>
        <taxon>Archaea</taxon>
        <taxon>Methanobacteriati</taxon>
        <taxon>Methanobacteriota</taxon>
        <taxon>candidate division MSBL1</taxon>
    </lineage>
</organism>
<keyword evidence="2" id="KW-1185">Reference proteome</keyword>
<evidence type="ECO:0000313" key="1">
    <source>
        <dbReference type="EMBL" id="KXB08361.1"/>
    </source>
</evidence>
<dbReference type="AlphaFoldDB" id="A0A133VPN1"/>
<comment type="caution">
    <text evidence="1">The sequence shown here is derived from an EMBL/GenBank/DDBJ whole genome shotgun (WGS) entry which is preliminary data.</text>
</comment>
<gene>
    <name evidence="1" type="ORF">AKJ58_00190</name>
</gene>
<sequence length="103" mass="11542">MALTCSSALNYPHQQFFPTNKFPNKYGGEPKNYNLIIEFGSAYGRVYGRGLGCRFGRSFGGAFGSYFGSQRRNYKKSIEFGSIFGSIFGRSNKNTERFINTGC</sequence>
<dbReference type="Proteomes" id="UP000070256">
    <property type="component" value="Unassembled WGS sequence"/>
</dbReference>